<dbReference type="PANTHER" id="PTHR11252">
    <property type="entry name" value="POLYRIBONUCLEOTIDE NUCLEOTIDYLTRANSFERASE"/>
    <property type="match status" value="1"/>
</dbReference>
<comment type="function">
    <text evidence="8">Involved in mRNA degradation. Catalyzes the phosphorolysis of single-stranded polyribonucleotides processively in the 3'- to 5'-direction.</text>
</comment>
<evidence type="ECO:0000256" key="5">
    <source>
        <dbReference type="ARBA" id="ARBA00022723"/>
    </source>
</evidence>
<feature type="binding site" evidence="8">
    <location>
        <position position="488"/>
    </location>
    <ligand>
        <name>Mg(2+)</name>
        <dbReference type="ChEBI" id="CHEBI:18420"/>
    </ligand>
</feature>
<dbReference type="SMART" id="SM00316">
    <property type="entry name" value="S1"/>
    <property type="match status" value="1"/>
</dbReference>
<comment type="cofactor">
    <cofactor evidence="8">
        <name>Mg(2+)</name>
        <dbReference type="ChEBI" id="CHEBI:18420"/>
    </cofactor>
</comment>
<dbReference type="NCBIfam" id="NF008805">
    <property type="entry name" value="PRK11824.1"/>
    <property type="match status" value="1"/>
</dbReference>
<keyword evidence="4 8" id="KW-0548">Nucleotidyltransferase</keyword>
<dbReference type="CDD" id="cd02393">
    <property type="entry name" value="KH-I_PNPase"/>
    <property type="match status" value="1"/>
</dbReference>
<evidence type="ECO:0000259" key="9">
    <source>
        <dbReference type="PROSITE" id="PS50126"/>
    </source>
</evidence>
<name>A0A2H0YL07_9BACT</name>
<dbReference type="SUPFAM" id="SSF50249">
    <property type="entry name" value="Nucleic acid-binding proteins"/>
    <property type="match status" value="1"/>
</dbReference>
<dbReference type="Pfam" id="PF03725">
    <property type="entry name" value="RNase_PH_C"/>
    <property type="match status" value="2"/>
</dbReference>
<dbReference type="InterPro" id="IPR036345">
    <property type="entry name" value="ExoRNase_PH_dom2_sf"/>
</dbReference>
<gene>
    <name evidence="8" type="primary">pnp</name>
    <name evidence="10" type="ORF">COT33_03305</name>
</gene>
<keyword evidence="6 8" id="KW-0460">Magnesium</keyword>
<dbReference type="InterPro" id="IPR036612">
    <property type="entry name" value="KH_dom_type_1_sf"/>
</dbReference>
<dbReference type="PANTHER" id="PTHR11252:SF0">
    <property type="entry name" value="POLYRIBONUCLEOTIDE NUCLEOTIDYLTRANSFERASE 1, MITOCHONDRIAL"/>
    <property type="match status" value="1"/>
</dbReference>
<dbReference type="GO" id="GO:0003723">
    <property type="term" value="F:RNA binding"/>
    <property type="evidence" value="ECO:0007669"/>
    <property type="project" value="UniProtKB-UniRule"/>
</dbReference>
<dbReference type="InterPro" id="IPR027408">
    <property type="entry name" value="PNPase/RNase_PH_dom_sf"/>
</dbReference>
<dbReference type="InterPro" id="IPR004087">
    <property type="entry name" value="KH_dom"/>
</dbReference>
<evidence type="ECO:0000256" key="7">
    <source>
        <dbReference type="ARBA" id="ARBA00022884"/>
    </source>
</evidence>
<dbReference type="FunFam" id="3.30.230.70:FF:000002">
    <property type="entry name" value="Polyribonucleotide nucleotidyltransferase"/>
    <property type="match status" value="1"/>
</dbReference>
<dbReference type="PROSITE" id="PS50084">
    <property type="entry name" value="KH_TYPE_1"/>
    <property type="match status" value="1"/>
</dbReference>
<evidence type="ECO:0000256" key="3">
    <source>
        <dbReference type="ARBA" id="ARBA00022679"/>
    </source>
</evidence>
<dbReference type="InterPro" id="IPR004088">
    <property type="entry name" value="KH_dom_type_1"/>
</dbReference>
<evidence type="ECO:0000256" key="2">
    <source>
        <dbReference type="ARBA" id="ARBA00022490"/>
    </source>
</evidence>
<dbReference type="SUPFAM" id="SSF54211">
    <property type="entry name" value="Ribosomal protein S5 domain 2-like"/>
    <property type="match status" value="2"/>
</dbReference>
<dbReference type="Pfam" id="PF00013">
    <property type="entry name" value="KH_1"/>
    <property type="match status" value="1"/>
</dbReference>
<comment type="similarity">
    <text evidence="1 8">Belongs to the polyribonucleotide nucleotidyltransferase family.</text>
</comment>
<dbReference type="Proteomes" id="UP000230088">
    <property type="component" value="Unassembled WGS sequence"/>
</dbReference>
<dbReference type="NCBIfam" id="TIGR03591">
    <property type="entry name" value="polynuc_phos"/>
    <property type="match status" value="1"/>
</dbReference>
<keyword evidence="7 8" id="KW-0694">RNA-binding</keyword>
<comment type="caution">
    <text evidence="10">The sequence shown here is derived from an EMBL/GenBank/DDBJ whole genome shotgun (WGS) entry which is preliminary data.</text>
</comment>
<dbReference type="InterPro" id="IPR012162">
    <property type="entry name" value="PNPase"/>
</dbReference>
<dbReference type="EMBL" id="PEYD01000064">
    <property type="protein sequence ID" value="PIS39187.1"/>
    <property type="molecule type" value="Genomic_DNA"/>
</dbReference>
<proteinExistence type="inferred from homology"/>
<dbReference type="InterPro" id="IPR020568">
    <property type="entry name" value="Ribosomal_Su5_D2-typ_SF"/>
</dbReference>
<dbReference type="InterPro" id="IPR001247">
    <property type="entry name" value="ExoRNase_PH_dom1"/>
</dbReference>
<evidence type="ECO:0000256" key="6">
    <source>
        <dbReference type="ARBA" id="ARBA00022842"/>
    </source>
</evidence>
<dbReference type="Pfam" id="PF01138">
    <property type="entry name" value="RNase_PH"/>
    <property type="match status" value="2"/>
</dbReference>
<dbReference type="FunFam" id="3.30.230.70:FF:000001">
    <property type="entry name" value="Polyribonucleotide nucleotidyltransferase"/>
    <property type="match status" value="1"/>
</dbReference>
<evidence type="ECO:0000313" key="11">
    <source>
        <dbReference type="Proteomes" id="UP000230088"/>
    </source>
</evidence>
<sequence length="696" mass="78173">MFMEKFKLAINEKELIVELNNWTERANGSALVRLGDTVVLATAVMSKAEGESRGFFPLTVEYLERYYATGKILGSRFVRRESRPTNEAILTARLIDRGVRPRFPENFGREVQIIVTCLSWDRENDPDVLGLIAASLALGVSDIPWSGPLAALRIEKIDKEFILNPAYEQRKSAELELTLTGLKNKQDFLINMLEAEGQEVEEETVLNAFRFAKPYLEKIIVFQEQIIKKSGKKKIDLAEKPSEPELESEIKKFLGKRLEDTLLGNEEETGKINKIKEELLLFIKEKYPEKINFALNFFEETLTEIFRENILKYEKRPDGRKLNEIRKISCQVGVLPKTHGSAIFERGKTKSLSILTLGGPDDAKLLEGMEFCGKKRFMHDYNFPPYSVGEVKFLRAPGRREIGHGMLAERALFPLIPDSEKFPYTLRIVSEILSSNGSTSMASVCSSSLALMDAGVPIKSPVAGISLGLVKKDEKNFKLLTDIQGPEDSYGDMDFKIAGTKKGITAMQMDVKVDGINEEILKETLEQAKEARLKILEKLEETLEKPRAKLSPLAPKIYIIQINPEKIGKVIGSEGKTIKQIIEECQVSIDVEDDGKVFITAEKEESAQKAIAWIKNITKEIRVGETFRGKVRRILNFGAMVEISPGQDGLIHISQLAPGRVKRVEDIVNLGDVVLVKVISIDEQGRVNLSLEEVSP</sequence>
<evidence type="ECO:0000256" key="1">
    <source>
        <dbReference type="ARBA" id="ARBA00007404"/>
    </source>
</evidence>
<feature type="binding site" evidence="8">
    <location>
        <position position="494"/>
    </location>
    <ligand>
        <name>Mg(2+)</name>
        <dbReference type="ChEBI" id="CHEBI:18420"/>
    </ligand>
</feature>
<feature type="domain" description="S1 motif" evidence="9">
    <location>
        <begin position="624"/>
        <end position="692"/>
    </location>
</feature>
<dbReference type="SMART" id="SM00322">
    <property type="entry name" value="KH"/>
    <property type="match status" value="1"/>
</dbReference>
<dbReference type="EC" id="2.7.7.8" evidence="8"/>
<dbReference type="Pfam" id="PF00575">
    <property type="entry name" value="S1"/>
    <property type="match status" value="1"/>
</dbReference>
<evidence type="ECO:0000256" key="4">
    <source>
        <dbReference type="ARBA" id="ARBA00022695"/>
    </source>
</evidence>
<dbReference type="Gene3D" id="3.30.1370.10">
    <property type="entry name" value="K Homology domain, type 1"/>
    <property type="match status" value="1"/>
</dbReference>
<dbReference type="SUPFAM" id="SSF54791">
    <property type="entry name" value="Eukaryotic type KH-domain (KH-domain type I)"/>
    <property type="match status" value="1"/>
</dbReference>
<dbReference type="GO" id="GO:0000287">
    <property type="term" value="F:magnesium ion binding"/>
    <property type="evidence" value="ECO:0007669"/>
    <property type="project" value="UniProtKB-UniRule"/>
</dbReference>
<reference evidence="11" key="1">
    <citation type="submission" date="2017-09" db="EMBL/GenBank/DDBJ databases">
        <title>Depth-based differentiation of microbial function through sediment-hosted aquifers and enrichment of novel symbionts in the deep terrestrial subsurface.</title>
        <authorList>
            <person name="Probst A.J."/>
            <person name="Ladd B."/>
            <person name="Jarett J.K."/>
            <person name="Geller-Mcgrath D.E."/>
            <person name="Sieber C.M.K."/>
            <person name="Emerson J.B."/>
            <person name="Anantharaman K."/>
            <person name="Thomas B.C."/>
            <person name="Malmstrom R."/>
            <person name="Stieglmeier M."/>
            <person name="Klingl A."/>
            <person name="Woyke T."/>
            <person name="Ryan C.M."/>
            <person name="Banfield J.F."/>
        </authorList>
    </citation>
    <scope>NUCLEOTIDE SEQUENCE [LARGE SCALE GENOMIC DNA]</scope>
</reference>
<dbReference type="InterPro" id="IPR012340">
    <property type="entry name" value="NA-bd_OB-fold"/>
</dbReference>
<dbReference type="GO" id="GO:0004654">
    <property type="term" value="F:polyribonucleotide nucleotidyltransferase activity"/>
    <property type="evidence" value="ECO:0007669"/>
    <property type="project" value="UniProtKB-UniRule"/>
</dbReference>
<keyword evidence="5 8" id="KW-0479">Metal-binding</keyword>
<comment type="catalytic activity">
    <reaction evidence="8">
        <text>RNA(n+1) + phosphate = RNA(n) + a ribonucleoside 5'-diphosphate</text>
        <dbReference type="Rhea" id="RHEA:22096"/>
        <dbReference type="Rhea" id="RHEA-COMP:14527"/>
        <dbReference type="Rhea" id="RHEA-COMP:17342"/>
        <dbReference type="ChEBI" id="CHEBI:43474"/>
        <dbReference type="ChEBI" id="CHEBI:57930"/>
        <dbReference type="ChEBI" id="CHEBI:140395"/>
        <dbReference type="EC" id="2.7.7.8"/>
    </reaction>
</comment>
<dbReference type="FunFam" id="3.30.1370.10:FF:000001">
    <property type="entry name" value="Polyribonucleotide nucleotidyltransferase"/>
    <property type="match status" value="1"/>
</dbReference>
<dbReference type="CDD" id="cd11364">
    <property type="entry name" value="RNase_PH_PNPase_2"/>
    <property type="match status" value="1"/>
</dbReference>
<dbReference type="InterPro" id="IPR003029">
    <property type="entry name" value="S1_domain"/>
</dbReference>
<dbReference type="GO" id="GO:0006402">
    <property type="term" value="P:mRNA catabolic process"/>
    <property type="evidence" value="ECO:0007669"/>
    <property type="project" value="UniProtKB-UniRule"/>
</dbReference>
<dbReference type="PIRSF" id="PIRSF005499">
    <property type="entry name" value="PNPase"/>
    <property type="match status" value="1"/>
</dbReference>
<keyword evidence="3 8" id="KW-0808">Transferase</keyword>
<dbReference type="GO" id="GO:0000175">
    <property type="term" value="F:3'-5'-RNA exonuclease activity"/>
    <property type="evidence" value="ECO:0007669"/>
    <property type="project" value="TreeGrafter"/>
</dbReference>
<dbReference type="HAMAP" id="MF_01595">
    <property type="entry name" value="PNPase"/>
    <property type="match status" value="1"/>
</dbReference>
<protein>
    <recommendedName>
        <fullName evidence="8">Polyribonucleotide nucleotidyltransferase</fullName>
        <ecNumber evidence="8">2.7.7.8</ecNumber>
    </recommendedName>
    <alternativeName>
        <fullName evidence="8">Polynucleotide phosphorylase</fullName>
        <shortName evidence="8">PNPase</shortName>
    </alternativeName>
</protein>
<dbReference type="CDD" id="cd04472">
    <property type="entry name" value="S1_PNPase"/>
    <property type="match status" value="1"/>
</dbReference>
<dbReference type="PROSITE" id="PS50126">
    <property type="entry name" value="S1"/>
    <property type="match status" value="1"/>
</dbReference>
<dbReference type="GO" id="GO:0005829">
    <property type="term" value="C:cytosol"/>
    <property type="evidence" value="ECO:0007669"/>
    <property type="project" value="TreeGrafter"/>
</dbReference>
<comment type="subcellular location">
    <subcellularLocation>
        <location evidence="8">Cytoplasm</location>
    </subcellularLocation>
</comment>
<dbReference type="Gene3D" id="2.40.50.140">
    <property type="entry name" value="Nucleic acid-binding proteins"/>
    <property type="match status" value="1"/>
</dbReference>
<dbReference type="AlphaFoldDB" id="A0A2H0YL07"/>
<evidence type="ECO:0000313" key="10">
    <source>
        <dbReference type="EMBL" id="PIS39187.1"/>
    </source>
</evidence>
<dbReference type="InterPro" id="IPR015847">
    <property type="entry name" value="ExoRNase_PH_dom2"/>
</dbReference>
<dbReference type="SUPFAM" id="SSF55666">
    <property type="entry name" value="Ribonuclease PH domain 2-like"/>
    <property type="match status" value="2"/>
</dbReference>
<organism evidence="10 11">
    <name type="scientific">Candidatus Nealsonbacteria bacterium CG08_land_8_20_14_0_20_38_20</name>
    <dbReference type="NCBI Taxonomy" id="1974705"/>
    <lineage>
        <taxon>Bacteria</taxon>
        <taxon>Candidatus Nealsoniibacteriota</taxon>
    </lineage>
</organism>
<accession>A0A2H0YL07</accession>
<keyword evidence="2 8" id="KW-0963">Cytoplasm</keyword>
<evidence type="ECO:0000256" key="8">
    <source>
        <dbReference type="HAMAP-Rule" id="MF_01595"/>
    </source>
</evidence>
<dbReference type="Gene3D" id="3.30.230.70">
    <property type="entry name" value="GHMP Kinase, N-terminal domain"/>
    <property type="match status" value="2"/>
</dbReference>